<dbReference type="GO" id="GO:0005829">
    <property type="term" value="C:cytosol"/>
    <property type="evidence" value="ECO:0007669"/>
    <property type="project" value="UniProtKB-SubCell"/>
</dbReference>
<evidence type="ECO:0000256" key="2">
    <source>
        <dbReference type="ARBA" id="ARBA00004804"/>
    </source>
</evidence>
<dbReference type="HAMAP" id="MF_00218">
    <property type="entry name" value="URO_D"/>
    <property type="match status" value="1"/>
</dbReference>
<evidence type="ECO:0000256" key="15">
    <source>
        <dbReference type="RuleBase" id="RU004169"/>
    </source>
</evidence>
<dbReference type="EC" id="4.1.1.37" evidence="5 14"/>
<comment type="similarity">
    <text evidence="3 15">Belongs to the uroporphyrinogen decarboxylase family.</text>
</comment>
<evidence type="ECO:0000256" key="5">
    <source>
        <dbReference type="ARBA" id="ARBA00012288"/>
    </source>
</evidence>
<dbReference type="GO" id="GO:0006782">
    <property type="term" value="P:protoporphyrinogen IX biosynthetic process"/>
    <property type="evidence" value="ECO:0007669"/>
    <property type="project" value="UniProtKB-UniPathway"/>
</dbReference>
<keyword evidence="10 14" id="KW-0627">Porphyrin biosynthesis</keyword>
<proteinExistence type="inferred from homology"/>
<accession>A0A653DM65</accession>
<feature type="chain" id="PRO_5024850778" description="Uroporphyrinogen decarboxylase" evidence="16">
    <location>
        <begin position="26"/>
        <end position="382"/>
    </location>
</feature>
<dbReference type="Pfam" id="PF01208">
    <property type="entry name" value="URO-D"/>
    <property type="match status" value="1"/>
</dbReference>
<evidence type="ECO:0000259" key="18">
    <source>
        <dbReference type="PROSITE" id="PS00907"/>
    </source>
</evidence>
<comment type="function">
    <text evidence="11">Catalyzes the sequential decarboxylation of the four acetate side chains of uroporphyrinogen to form coproporphyrinogen and participates in the fifth step in the heme biosynthetic pathway. Isomer I or isomer III of uroporphyrinogen may serve as substrate, but only coproporphyrinogen III can ultimately be converted to heme. In vitro also decarboxylates pentacarboxylate porphyrinogen I.</text>
</comment>
<name>A0A653DM65_CALMS</name>
<dbReference type="SUPFAM" id="SSF51726">
    <property type="entry name" value="UROD/MetE-like"/>
    <property type="match status" value="1"/>
</dbReference>
<evidence type="ECO:0000256" key="4">
    <source>
        <dbReference type="ARBA" id="ARBA00011738"/>
    </source>
</evidence>
<evidence type="ECO:0000256" key="12">
    <source>
        <dbReference type="ARBA" id="ARBA00047341"/>
    </source>
</evidence>
<dbReference type="PROSITE" id="PS00906">
    <property type="entry name" value="UROD_1"/>
    <property type="match status" value="1"/>
</dbReference>
<reference evidence="19 20" key="1">
    <citation type="submission" date="2019-01" db="EMBL/GenBank/DDBJ databases">
        <authorList>
            <person name="Sayadi A."/>
        </authorList>
    </citation>
    <scope>NUCLEOTIDE SEQUENCE [LARGE SCALE GENOMIC DNA]</scope>
</reference>
<dbReference type="OrthoDB" id="339900at2759"/>
<gene>
    <name evidence="19" type="ORF">CALMAC_LOCUS18761</name>
</gene>
<comment type="subunit">
    <text evidence="4">Homodimer.</text>
</comment>
<evidence type="ECO:0000256" key="9">
    <source>
        <dbReference type="ARBA" id="ARBA00023239"/>
    </source>
</evidence>
<sequence>MFIHLTFLLSLIFILISLKVQLINSLIMQQPFPPLKNDRLIRVAKGLKTDKLPVWIMRQAGRYLPEFQELRREYSFFEICQTPKLACEATLMPLKRFNLDAAIIFSDILVIPQALGMTVEMQPGVGPVLPKPLTIENMKMLQVQGAVSRLQYVGDAITTTRYALKGEVPLFGFSGAPWTLMGYMIEGGGSKTMSKAKKWLYCHPEASKQLLDILTEVITEFLLLQIEHGAQIVQVFDSSAEYLNRQLYFKYCLPYLRKIAYNVKRRIRDTKMDVPLVIFAKGAHFCLEEMESLGYDVVGIDWTLDPEKVGNLFRDKNVTLQGNLDPCALYAPKEELIKMTMQMIKQFGTDRLIVNLGHGIYPDADVEAVKTFVDAVHAIELK</sequence>
<evidence type="ECO:0000256" key="6">
    <source>
        <dbReference type="ARBA" id="ARBA00014308"/>
    </source>
</evidence>
<evidence type="ECO:0000256" key="11">
    <source>
        <dbReference type="ARBA" id="ARBA00045708"/>
    </source>
</evidence>
<dbReference type="InterPro" id="IPR038071">
    <property type="entry name" value="UROD/MetE-like_sf"/>
</dbReference>
<feature type="domain" description="Uroporphyrinogen decarboxylase (URO-D)" evidence="17">
    <location>
        <begin position="53"/>
        <end position="62"/>
    </location>
</feature>
<comment type="subcellular location">
    <subcellularLocation>
        <location evidence="1">Cytoplasm</location>
        <location evidence="1">Cytosol</location>
    </subcellularLocation>
</comment>
<evidence type="ECO:0000256" key="16">
    <source>
        <dbReference type="SAM" id="SignalP"/>
    </source>
</evidence>
<dbReference type="UniPathway" id="UPA00251">
    <property type="reaction ID" value="UER00321"/>
</dbReference>
<dbReference type="NCBIfam" id="TIGR01464">
    <property type="entry name" value="hemE"/>
    <property type="match status" value="1"/>
</dbReference>
<evidence type="ECO:0000256" key="10">
    <source>
        <dbReference type="ARBA" id="ARBA00023244"/>
    </source>
</evidence>
<evidence type="ECO:0000256" key="7">
    <source>
        <dbReference type="ARBA" id="ARBA00022490"/>
    </source>
</evidence>
<evidence type="ECO:0000256" key="14">
    <source>
        <dbReference type="RuleBase" id="RU000554"/>
    </source>
</evidence>
<dbReference type="PROSITE" id="PS00907">
    <property type="entry name" value="UROD_2"/>
    <property type="match status" value="1"/>
</dbReference>
<feature type="domain" description="Uroporphyrinogen decarboxylase (URO-D)" evidence="18">
    <location>
        <begin position="171"/>
        <end position="187"/>
    </location>
</feature>
<comment type="pathway">
    <text evidence="2 14">Porphyrin-containing compound metabolism; protoporphyrin-IX biosynthesis; coproporphyrinogen-III from 5-aminolevulinate: step 4/4.</text>
</comment>
<evidence type="ECO:0000256" key="3">
    <source>
        <dbReference type="ARBA" id="ARBA00009935"/>
    </source>
</evidence>
<keyword evidence="9 14" id="KW-0456">Lyase</keyword>
<dbReference type="GO" id="GO:0004853">
    <property type="term" value="F:uroporphyrinogen decarboxylase activity"/>
    <property type="evidence" value="ECO:0007669"/>
    <property type="project" value="UniProtKB-EC"/>
</dbReference>
<comment type="catalytic activity">
    <reaction evidence="12">
        <text>uroporphyrinogen I + 4 H(+) = coproporphyrinogen I + 4 CO2</text>
        <dbReference type="Rhea" id="RHEA:31239"/>
        <dbReference type="ChEBI" id="CHEBI:15378"/>
        <dbReference type="ChEBI" id="CHEBI:16526"/>
        <dbReference type="ChEBI" id="CHEBI:62626"/>
        <dbReference type="ChEBI" id="CHEBI:62631"/>
    </reaction>
    <physiologicalReaction direction="left-to-right" evidence="12">
        <dbReference type="Rhea" id="RHEA:31240"/>
    </physiologicalReaction>
</comment>
<protein>
    <recommendedName>
        <fullName evidence="6 14">Uroporphyrinogen decarboxylase</fullName>
        <ecNumber evidence="5 14">4.1.1.37</ecNumber>
    </recommendedName>
</protein>
<dbReference type="InterPro" id="IPR006361">
    <property type="entry name" value="Uroporphyrinogen_deCO2ase_HemE"/>
</dbReference>
<evidence type="ECO:0000313" key="19">
    <source>
        <dbReference type="EMBL" id="VEN61321.1"/>
    </source>
</evidence>
<dbReference type="FunFam" id="3.20.20.210:FF:000008">
    <property type="entry name" value="Uroporphyrinogen decarboxylase"/>
    <property type="match status" value="1"/>
</dbReference>
<evidence type="ECO:0000313" key="20">
    <source>
        <dbReference type="Proteomes" id="UP000410492"/>
    </source>
</evidence>
<feature type="signal peptide" evidence="16">
    <location>
        <begin position="1"/>
        <end position="25"/>
    </location>
</feature>
<keyword evidence="16" id="KW-0732">Signal</keyword>
<dbReference type="InterPro" id="IPR000257">
    <property type="entry name" value="Uroporphyrinogen_deCOase"/>
</dbReference>
<dbReference type="AlphaFoldDB" id="A0A653DM65"/>
<evidence type="ECO:0000259" key="17">
    <source>
        <dbReference type="PROSITE" id="PS00906"/>
    </source>
</evidence>
<dbReference type="EMBL" id="CAACVG010013129">
    <property type="protein sequence ID" value="VEN61321.1"/>
    <property type="molecule type" value="Genomic_DNA"/>
</dbReference>
<organism evidence="19 20">
    <name type="scientific">Callosobruchus maculatus</name>
    <name type="common">Southern cowpea weevil</name>
    <name type="synonym">Pulse bruchid</name>
    <dbReference type="NCBI Taxonomy" id="64391"/>
    <lineage>
        <taxon>Eukaryota</taxon>
        <taxon>Metazoa</taxon>
        <taxon>Ecdysozoa</taxon>
        <taxon>Arthropoda</taxon>
        <taxon>Hexapoda</taxon>
        <taxon>Insecta</taxon>
        <taxon>Pterygota</taxon>
        <taxon>Neoptera</taxon>
        <taxon>Endopterygota</taxon>
        <taxon>Coleoptera</taxon>
        <taxon>Polyphaga</taxon>
        <taxon>Cucujiformia</taxon>
        <taxon>Chrysomeloidea</taxon>
        <taxon>Chrysomelidae</taxon>
        <taxon>Bruchinae</taxon>
        <taxon>Bruchini</taxon>
        <taxon>Callosobruchus</taxon>
    </lineage>
</organism>
<keyword evidence="20" id="KW-1185">Reference proteome</keyword>
<keyword evidence="8 14" id="KW-0210">Decarboxylase</keyword>
<keyword evidence="7" id="KW-0963">Cytoplasm</keyword>
<evidence type="ECO:0000256" key="1">
    <source>
        <dbReference type="ARBA" id="ARBA00004514"/>
    </source>
</evidence>
<dbReference type="Proteomes" id="UP000410492">
    <property type="component" value="Unassembled WGS sequence"/>
</dbReference>
<evidence type="ECO:0000256" key="13">
    <source>
        <dbReference type="ARBA" id="ARBA00048411"/>
    </source>
</evidence>
<dbReference type="PANTHER" id="PTHR21091:SF169">
    <property type="entry name" value="UROPORPHYRINOGEN DECARBOXYLASE"/>
    <property type="match status" value="1"/>
</dbReference>
<dbReference type="PANTHER" id="PTHR21091">
    <property type="entry name" value="METHYLTETRAHYDROFOLATE:HOMOCYSTEINE METHYLTRANSFERASE RELATED"/>
    <property type="match status" value="1"/>
</dbReference>
<dbReference type="Gene3D" id="3.20.20.210">
    <property type="match status" value="1"/>
</dbReference>
<comment type="catalytic activity">
    <reaction evidence="13">
        <text>uroporphyrinogen III + 4 H(+) = coproporphyrinogen III + 4 CO2</text>
        <dbReference type="Rhea" id="RHEA:19865"/>
        <dbReference type="ChEBI" id="CHEBI:15378"/>
        <dbReference type="ChEBI" id="CHEBI:16526"/>
        <dbReference type="ChEBI" id="CHEBI:57308"/>
        <dbReference type="ChEBI" id="CHEBI:57309"/>
        <dbReference type="EC" id="4.1.1.37"/>
    </reaction>
    <physiologicalReaction direction="left-to-right" evidence="13">
        <dbReference type="Rhea" id="RHEA:19866"/>
    </physiologicalReaction>
</comment>
<evidence type="ECO:0000256" key="8">
    <source>
        <dbReference type="ARBA" id="ARBA00022793"/>
    </source>
</evidence>
<dbReference type="CDD" id="cd00717">
    <property type="entry name" value="URO-D"/>
    <property type="match status" value="1"/>
</dbReference>